<evidence type="ECO:0008006" key="3">
    <source>
        <dbReference type="Google" id="ProtNLM"/>
    </source>
</evidence>
<accession>A0A8K0JU10</accession>
<dbReference type="AlphaFoldDB" id="A0A8K0JU10"/>
<reference evidence="1" key="2">
    <citation type="submission" date="2017-10" db="EMBL/GenBank/DDBJ databases">
        <title>Ladona fulva Genome sequencing and assembly.</title>
        <authorList>
            <person name="Murali S."/>
            <person name="Richards S."/>
            <person name="Bandaranaike D."/>
            <person name="Bellair M."/>
            <person name="Blankenburg K."/>
            <person name="Chao H."/>
            <person name="Dinh H."/>
            <person name="Doddapaneni H."/>
            <person name="Dugan-Rocha S."/>
            <person name="Elkadiri S."/>
            <person name="Gnanaolivu R."/>
            <person name="Hernandez B."/>
            <person name="Skinner E."/>
            <person name="Javaid M."/>
            <person name="Lee S."/>
            <person name="Li M."/>
            <person name="Ming W."/>
            <person name="Munidasa M."/>
            <person name="Muniz J."/>
            <person name="Nguyen L."/>
            <person name="Hughes D."/>
            <person name="Osuji N."/>
            <person name="Pu L.-L."/>
            <person name="Puazo M."/>
            <person name="Qu C."/>
            <person name="Quiroz J."/>
            <person name="Raj R."/>
            <person name="Weissenberger G."/>
            <person name="Xin Y."/>
            <person name="Zou X."/>
            <person name="Han Y."/>
            <person name="Worley K."/>
            <person name="Muzny D."/>
            <person name="Gibbs R."/>
        </authorList>
    </citation>
    <scope>NUCLEOTIDE SEQUENCE</scope>
    <source>
        <strain evidence="1">Sampled in the wild</strain>
    </source>
</reference>
<dbReference type="OrthoDB" id="7382669at2759"/>
<gene>
    <name evidence="1" type="ORF">J437_LFUL019163</name>
</gene>
<proteinExistence type="predicted"/>
<sequence length="127" mass="15288">MGNSMKGRWTYTFWKEVRVRLKGIWVEPSYYVTQILSGHGNFKEKLKSFGLVEEDKCKCGRKETTQHILEECDRWKEERAEFLKEKSSIHKYLISKEWFTNLVNFANKVMLKKEEEDLLEEDREDSD</sequence>
<dbReference type="EMBL" id="KZ308140">
    <property type="protein sequence ID" value="KAG8222677.1"/>
    <property type="molecule type" value="Genomic_DNA"/>
</dbReference>
<protein>
    <recommendedName>
        <fullName evidence="3">Reverse transcriptase</fullName>
    </recommendedName>
</protein>
<keyword evidence="2" id="KW-1185">Reference proteome</keyword>
<comment type="caution">
    <text evidence="1">The sequence shown here is derived from an EMBL/GenBank/DDBJ whole genome shotgun (WGS) entry which is preliminary data.</text>
</comment>
<dbReference type="Proteomes" id="UP000792457">
    <property type="component" value="Unassembled WGS sequence"/>
</dbReference>
<evidence type="ECO:0000313" key="2">
    <source>
        <dbReference type="Proteomes" id="UP000792457"/>
    </source>
</evidence>
<reference evidence="1" key="1">
    <citation type="submission" date="2013-04" db="EMBL/GenBank/DDBJ databases">
        <authorList>
            <person name="Qu J."/>
            <person name="Murali S.C."/>
            <person name="Bandaranaike D."/>
            <person name="Bellair M."/>
            <person name="Blankenburg K."/>
            <person name="Chao H."/>
            <person name="Dinh H."/>
            <person name="Doddapaneni H."/>
            <person name="Downs B."/>
            <person name="Dugan-Rocha S."/>
            <person name="Elkadiri S."/>
            <person name="Gnanaolivu R.D."/>
            <person name="Hernandez B."/>
            <person name="Javaid M."/>
            <person name="Jayaseelan J.C."/>
            <person name="Lee S."/>
            <person name="Li M."/>
            <person name="Ming W."/>
            <person name="Munidasa M."/>
            <person name="Muniz J."/>
            <person name="Nguyen L."/>
            <person name="Ongeri F."/>
            <person name="Osuji N."/>
            <person name="Pu L.-L."/>
            <person name="Puazo M."/>
            <person name="Qu C."/>
            <person name="Quiroz J."/>
            <person name="Raj R."/>
            <person name="Weissenberger G."/>
            <person name="Xin Y."/>
            <person name="Zou X."/>
            <person name="Han Y."/>
            <person name="Richards S."/>
            <person name="Worley K."/>
            <person name="Muzny D."/>
            <person name="Gibbs R."/>
        </authorList>
    </citation>
    <scope>NUCLEOTIDE SEQUENCE</scope>
    <source>
        <strain evidence="1">Sampled in the wild</strain>
    </source>
</reference>
<organism evidence="1 2">
    <name type="scientific">Ladona fulva</name>
    <name type="common">Scarce chaser dragonfly</name>
    <name type="synonym">Libellula fulva</name>
    <dbReference type="NCBI Taxonomy" id="123851"/>
    <lineage>
        <taxon>Eukaryota</taxon>
        <taxon>Metazoa</taxon>
        <taxon>Ecdysozoa</taxon>
        <taxon>Arthropoda</taxon>
        <taxon>Hexapoda</taxon>
        <taxon>Insecta</taxon>
        <taxon>Pterygota</taxon>
        <taxon>Palaeoptera</taxon>
        <taxon>Odonata</taxon>
        <taxon>Epiprocta</taxon>
        <taxon>Anisoptera</taxon>
        <taxon>Libelluloidea</taxon>
        <taxon>Libellulidae</taxon>
        <taxon>Ladona</taxon>
    </lineage>
</organism>
<evidence type="ECO:0000313" key="1">
    <source>
        <dbReference type="EMBL" id="KAG8222677.1"/>
    </source>
</evidence>
<name>A0A8K0JU10_LADFU</name>